<feature type="domain" description="Fumarylacetoacetase-like C-terminal" evidence="2">
    <location>
        <begin position="15"/>
        <end position="183"/>
    </location>
</feature>
<evidence type="ECO:0000313" key="3">
    <source>
        <dbReference type="EMBL" id="PLW83710.1"/>
    </source>
</evidence>
<dbReference type="PANTHER" id="PTHR11820:SF7">
    <property type="entry name" value="ACYLPYRUVASE FAHD1, MITOCHONDRIAL"/>
    <property type="match status" value="1"/>
</dbReference>
<reference evidence="4" key="1">
    <citation type="submission" date="2017-11" db="EMBL/GenBank/DDBJ databases">
        <title>The draft genome sequence of Chromatocurvus sp. F02.</title>
        <authorList>
            <person name="Du Z.-J."/>
            <person name="Chang Y.-Q."/>
        </authorList>
    </citation>
    <scope>NUCLEOTIDE SEQUENCE [LARGE SCALE GENOMIC DNA]</scope>
    <source>
        <strain evidence="4">F02</strain>
    </source>
</reference>
<protein>
    <submittedName>
        <fullName evidence="3">2-keto-4-pentenoate hydratase</fullName>
    </submittedName>
</protein>
<evidence type="ECO:0000313" key="4">
    <source>
        <dbReference type="Proteomes" id="UP000234845"/>
    </source>
</evidence>
<dbReference type="Pfam" id="PF01557">
    <property type="entry name" value="FAA_hydrolase"/>
    <property type="match status" value="1"/>
</dbReference>
<dbReference type="GO" id="GO:0046872">
    <property type="term" value="F:metal ion binding"/>
    <property type="evidence" value="ECO:0007669"/>
    <property type="project" value="UniProtKB-KW"/>
</dbReference>
<comment type="caution">
    <text evidence="3">The sequence shown here is derived from an EMBL/GenBank/DDBJ whole genome shotgun (WGS) entry which is preliminary data.</text>
</comment>
<proteinExistence type="predicted"/>
<dbReference type="Proteomes" id="UP000234845">
    <property type="component" value="Unassembled WGS sequence"/>
</dbReference>
<dbReference type="EMBL" id="PKLZ01000002">
    <property type="protein sequence ID" value="PLW83710.1"/>
    <property type="molecule type" value="Genomic_DNA"/>
</dbReference>
<dbReference type="RefSeq" id="WP_101520391.1">
    <property type="nucleotide sequence ID" value="NZ_PKLZ01000002.1"/>
</dbReference>
<dbReference type="AlphaFoldDB" id="A0A2N5Y5P1"/>
<accession>A0A2N5Y5P1</accession>
<dbReference type="Gene3D" id="3.90.850.10">
    <property type="entry name" value="Fumarylacetoacetase-like, C-terminal domain"/>
    <property type="match status" value="1"/>
</dbReference>
<dbReference type="InterPro" id="IPR011234">
    <property type="entry name" value="Fumarylacetoacetase-like_C"/>
</dbReference>
<keyword evidence="1" id="KW-0479">Metal-binding</keyword>
<dbReference type="SUPFAM" id="SSF56529">
    <property type="entry name" value="FAH"/>
    <property type="match status" value="1"/>
</dbReference>
<keyword evidence="4" id="KW-1185">Reference proteome</keyword>
<dbReference type="InterPro" id="IPR036663">
    <property type="entry name" value="Fumarylacetoacetase_C_sf"/>
</dbReference>
<sequence length="203" mass="21986">MQTVSFAQHTVTPSKIVCIGRNYVAHIEELGNEVPEQMVVFLKPNSALGSTLYAERDEALHYEGEIAFIVKEGKLAGVGFGLDLTKRALQSRLKSKGLPWERAKGFDGAALCSNFVPLTVPIDGLTMELRIDGELRQQGGVELMMYKPAAIVEELASFMTLEDGDIIMTGTPAGVGEILAGQHFNGRVVSAGKILAEHSWTVI</sequence>
<dbReference type="GO" id="GO:0018773">
    <property type="term" value="F:acetylpyruvate hydrolase activity"/>
    <property type="evidence" value="ECO:0007669"/>
    <property type="project" value="TreeGrafter"/>
</dbReference>
<evidence type="ECO:0000259" key="2">
    <source>
        <dbReference type="Pfam" id="PF01557"/>
    </source>
</evidence>
<dbReference type="OrthoDB" id="9805307at2"/>
<organism evidence="3 4">
    <name type="scientific">Kineobactrum sediminis</name>
    <dbReference type="NCBI Taxonomy" id="1905677"/>
    <lineage>
        <taxon>Bacteria</taxon>
        <taxon>Pseudomonadati</taxon>
        <taxon>Pseudomonadota</taxon>
        <taxon>Gammaproteobacteria</taxon>
        <taxon>Cellvibrionales</taxon>
        <taxon>Halieaceae</taxon>
        <taxon>Kineobactrum</taxon>
    </lineage>
</organism>
<name>A0A2N5Y5P1_9GAMM</name>
<gene>
    <name evidence="3" type="ORF">CWI75_05035</name>
</gene>
<dbReference type="PANTHER" id="PTHR11820">
    <property type="entry name" value="ACYLPYRUVASE"/>
    <property type="match status" value="1"/>
</dbReference>
<evidence type="ECO:0000256" key="1">
    <source>
        <dbReference type="ARBA" id="ARBA00022723"/>
    </source>
</evidence>